<evidence type="ECO:0000313" key="1">
    <source>
        <dbReference type="EMBL" id="QHU19747.1"/>
    </source>
</evidence>
<dbReference type="EMBL" id="MN740955">
    <property type="protein sequence ID" value="QHU19747.1"/>
    <property type="molecule type" value="Genomic_DNA"/>
</dbReference>
<dbReference type="AlphaFoldDB" id="A0A6C0KSS4"/>
<reference evidence="1" key="1">
    <citation type="journal article" date="2020" name="Nature">
        <title>Giant virus diversity and host interactions through global metagenomics.</title>
        <authorList>
            <person name="Schulz F."/>
            <person name="Roux S."/>
            <person name="Paez-Espino D."/>
            <person name="Jungbluth S."/>
            <person name="Walsh D.A."/>
            <person name="Denef V.J."/>
            <person name="McMahon K.D."/>
            <person name="Konstantinidis K.T."/>
            <person name="Eloe-Fadrosh E.A."/>
            <person name="Kyrpides N.C."/>
            <person name="Woyke T."/>
        </authorList>
    </citation>
    <scope>NUCLEOTIDE SEQUENCE</scope>
    <source>
        <strain evidence="1">GVMAG-S-3300013014-113</strain>
    </source>
</reference>
<proteinExistence type="predicted"/>
<name>A0A6C0KSS4_9ZZZZ</name>
<accession>A0A6C0KSS4</accession>
<sequence length="80" mass="9404">MLYNKLANLCKVRNMHSAKKYVYEKSLKHAINRIKTHNCNGCYYCNGTGWIIWKSNNSNNILDLNKQPNIILYTTCFKCQ</sequence>
<organism evidence="1">
    <name type="scientific">viral metagenome</name>
    <dbReference type="NCBI Taxonomy" id="1070528"/>
    <lineage>
        <taxon>unclassified sequences</taxon>
        <taxon>metagenomes</taxon>
        <taxon>organismal metagenomes</taxon>
    </lineage>
</organism>
<protein>
    <submittedName>
        <fullName evidence="1">Uncharacterized protein</fullName>
    </submittedName>
</protein>